<reference evidence="2" key="1">
    <citation type="journal article" date="2020" name="Stud. Mycol.">
        <title>101 Dothideomycetes genomes: a test case for predicting lifestyles and emergence of pathogens.</title>
        <authorList>
            <person name="Haridas S."/>
            <person name="Albert R."/>
            <person name="Binder M."/>
            <person name="Bloem J."/>
            <person name="Labutti K."/>
            <person name="Salamov A."/>
            <person name="Andreopoulos B."/>
            <person name="Baker S."/>
            <person name="Barry K."/>
            <person name="Bills G."/>
            <person name="Bluhm B."/>
            <person name="Cannon C."/>
            <person name="Castanera R."/>
            <person name="Culley D."/>
            <person name="Daum C."/>
            <person name="Ezra D."/>
            <person name="Gonzalez J."/>
            <person name="Henrissat B."/>
            <person name="Kuo A."/>
            <person name="Liang C."/>
            <person name="Lipzen A."/>
            <person name="Lutzoni F."/>
            <person name="Magnuson J."/>
            <person name="Mondo S."/>
            <person name="Nolan M."/>
            <person name="Ohm R."/>
            <person name="Pangilinan J."/>
            <person name="Park H.-J."/>
            <person name="Ramirez L."/>
            <person name="Alfaro M."/>
            <person name="Sun H."/>
            <person name="Tritt A."/>
            <person name="Yoshinaga Y."/>
            <person name="Zwiers L.-H."/>
            <person name="Turgeon B."/>
            <person name="Goodwin S."/>
            <person name="Spatafora J."/>
            <person name="Crous P."/>
            <person name="Grigoriev I."/>
        </authorList>
    </citation>
    <scope>NUCLEOTIDE SEQUENCE</scope>
    <source>
        <strain evidence="2">CBS 675.92</strain>
    </source>
</reference>
<evidence type="ECO:0000313" key="2">
    <source>
        <dbReference type="EMBL" id="KAF1948974.1"/>
    </source>
</evidence>
<keyword evidence="3" id="KW-1185">Reference proteome</keyword>
<name>A0A6A5TA04_9PLEO</name>
<organism evidence="2 3">
    <name type="scientific">Byssothecium circinans</name>
    <dbReference type="NCBI Taxonomy" id="147558"/>
    <lineage>
        <taxon>Eukaryota</taxon>
        <taxon>Fungi</taxon>
        <taxon>Dikarya</taxon>
        <taxon>Ascomycota</taxon>
        <taxon>Pezizomycotina</taxon>
        <taxon>Dothideomycetes</taxon>
        <taxon>Pleosporomycetidae</taxon>
        <taxon>Pleosporales</taxon>
        <taxon>Massarineae</taxon>
        <taxon>Massarinaceae</taxon>
        <taxon>Byssothecium</taxon>
    </lineage>
</organism>
<evidence type="ECO:0000313" key="3">
    <source>
        <dbReference type="Proteomes" id="UP000800035"/>
    </source>
</evidence>
<dbReference type="Proteomes" id="UP000800035">
    <property type="component" value="Unassembled WGS sequence"/>
</dbReference>
<keyword evidence="1" id="KW-1133">Transmembrane helix</keyword>
<feature type="transmembrane region" description="Helical" evidence="1">
    <location>
        <begin position="83"/>
        <end position="106"/>
    </location>
</feature>
<proteinExistence type="predicted"/>
<protein>
    <submittedName>
        <fullName evidence="2">Uncharacterized protein</fullName>
    </submittedName>
</protein>
<keyword evidence="1" id="KW-0812">Transmembrane</keyword>
<dbReference type="EMBL" id="ML977044">
    <property type="protein sequence ID" value="KAF1948974.1"/>
    <property type="molecule type" value="Genomic_DNA"/>
</dbReference>
<keyword evidence="1" id="KW-0472">Membrane</keyword>
<gene>
    <name evidence="2" type="ORF">CC80DRAFT_282609</name>
</gene>
<accession>A0A6A5TA04</accession>
<dbReference type="AlphaFoldDB" id="A0A6A5TA04"/>
<evidence type="ECO:0000256" key="1">
    <source>
        <dbReference type="SAM" id="Phobius"/>
    </source>
</evidence>
<sequence length="116" mass="12958">MRWQSDRRCRPPFPQITCILRALNGACPLLSHSRRSRSLFAGLWRRGARRIECLPIIHRSTVVMLGGSSSPDAPANYRWLRRLSCLLCCAVGGGIGSAGLFHRWVLIARFVNGTVV</sequence>